<dbReference type="PANTHER" id="PTHR38042">
    <property type="entry name" value="UROPORPHYRINOGEN-III SYNTHASE, CHLOROPLASTIC"/>
    <property type="match status" value="1"/>
</dbReference>
<feature type="domain" description="Tetrapyrrole biosynthesis uroporphyrinogen III synthase" evidence="10">
    <location>
        <begin position="24"/>
        <end position="272"/>
    </location>
</feature>
<dbReference type="RefSeq" id="WP_167191327.1">
    <property type="nucleotide sequence ID" value="NZ_JAAONZ010000021.1"/>
</dbReference>
<dbReference type="SUPFAM" id="SSF69618">
    <property type="entry name" value="HemD-like"/>
    <property type="match status" value="1"/>
</dbReference>
<evidence type="ECO:0000256" key="2">
    <source>
        <dbReference type="ARBA" id="ARBA00008133"/>
    </source>
</evidence>
<dbReference type="Gene3D" id="3.40.50.10090">
    <property type="match status" value="2"/>
</dbReference>
<evidence type="ECO:0000256" key="7">
    <source>
        <dbReference type="ARBA" id="ARBA00040167"/>
    </source>
</evidence>
<keyword evidence="5 9" id="KW-0627">Porphyrin biosynthesis</keyword>
<dbReference type="AlphaFoldDB" id="A0A9E5MP86"/>
<keyword evidence="4 9" id="KW-0456">Lyase</keyword>
<evidence type="ECO:0000313" key="11">
    <source>
        <dbReference type="EMBL" id="NHO67870.1"/>
    </source>
</evidence>
<dbReference type="GO" id="GO:0006780">
    <property type="term" value="P:uroporphyrinogen III biosynthetic process"/>
    <property type="evidence" value="ECO:0007669"/>
    <property type="project" value="UniProtKB-UniRule"/>
</dbReference>
<protein>
    <recommendedName>
        <fullName evidence="7 9">Uroporphyrinogen-III synthase</fullName>
        <ecNumber evidence="3 9">4.2.1.75</ecNumber>
    </recommendedName>
</protein>
<evidence type="ECO:0000256" key="5">
    <source>
        <dbReference type="ARBA" id="ARBA00023244"/>
    </source>
</evidence>
<organism evidence="11 12">
    <name type="scientific">Pseudomaricurvus hydrocarbonicus</name>
    <dbReference type="NCBI Taxonomy" id="1470433"/>
    <lineage>
        <taxon>Bacteria</taxon>
        <taxon>Pseudomonadati</taxon>
        <taxon>Pseudomonadota</taxon>
        <taxon>Gammaproteobacteria</taxon>
        <taxon>Cellvibrionales</taxon>
        <taxon>Cellvibrionaceae</taxon>
        <taxon>Pseudomaricurvus</taxon>
    </lineage>
</organism>
<comment type="similarity">
    <text evidence="2 9">Belongs to the uroporphyrinogen-III synthase family.</text>
</comment>
<evidence type="ECO:0000256" key="1">
    <source>
        <dbReference type="ARBA" id="ARBA00004772"/>
    </source>
</evidence>
<dbReference type="InterPro" id="IPR003754">
    <property type="entry name" value="4pyrrol_synth_uPrphyn_synth"/>
</dbReference>
<reference evidence="11" key="1">
    <citation type="submission" date="2020-03" db="EMBL/GenBank/DDBJ databases">
        <authorList>
            <person name="Guo F."/>
        </authorList>
    </citation>
    <scope>NUCLEOTIDE SEQUENCE</scope>
    <source>
        <strain evidence="11">JCM 30134</strain>
    </source>
</reference>
<evidence type="ECO:0000256" key="9">
    <source>
        <dbReference type="RuleBase" id="RU366031"/>
    </source>
</evidence>
<evidence type="ECO:0000256" key="4">
    <source>
        <dbReference type="ARBA" id="ARBA00023239"/>
    </source>
</evidence>
<comment type="function">
    <text evidence="6 9">Catalyzes cyclization of the linear tetrapyrrole, hydroxymethylbilane, to the macrocyclic uroporphyrinogen III.</text>
</comment>
<comment type="caution">
    <text evidence="11">The sequence shown here is derived from an EMBL/GenBank/DDBJ whole genome shotgun (WGS) entry which is preliminary data.</text>
</comment>
<dbReference type="EMBL" id="JAAONZ010000021">
    <property type="protein sequence ID" value="NHO67870.1"/>
    <property type="molecule type" value="Genomic_DNA"/>
</dbReference>
<dbReference type="GO" id="GO:0004852">
    <property type="term" value="F:uroporphyrinogen-III synthase activity"/>
    <property type="evidence" value="ECO:0007669"/>
    <property type="project" value="UniProtKB-UniRule"/>
</dbReference>
<accession>A0A9E5MP86</accession>
<evidence type="ECO:0000256" key="8">
    <source>
        <dbReference type="ARBA" id="ARBA00048617"/>
    </source>
</evidence>
<evidence type="ECO:0000256" key="3">
    <source>
        <dbReference type="ARBA" id="ARBA00013109"/>
    </source>
</evidence>
<evidence type="ECO:0000256" key="6">
    <source>
        <dbReference type="ARBA" id="ARBA00037589"/>
    </source>
</evidence>
<dbReference type="CDD" id="cd06578">
    <property type="entry name" value="HemD"/>
    <property type="match status" value="1"/>
</dbReference>
<dbReference type="PANTHER" id="PTHR38042:SF1">
    <property type="entry name" value="UROPORPHYRINOGEN-III SYNTHASE, CHLOROPLASTIC"/>
    <property type="match status" value="1"/>
</dbReference>
<evidence type="ECO:0000259" key="10">
    <source>
        <dbReference type="Pfam" id="PF02602"/>
    </source>
</evidence>
<gene>
    <name evidence="11" type="ORF">G8770_20175</name>
</gene>
<evidence type="ECO:0000313" key="12">
    <source>
        <dbReference type="Proteomes" id="UP000787472"/>
    </source>
</evidence>
<dbReference type="Proteomes" id="UP000787472">
    <property type="component" value="Unassembled WGS sequence"/>
</dbReference>
<dbReference type="InterPro" id="IPR036108">
    <property type="entry name" value="4pyrrol_syn_uPrphyn_synt_sf"/>
</dbReference>
<dbReference type="Pfam" id="PF02602">
    <property type="entry name" value="HEM4"/>
    <property type="match status" value="1"/>
</dbReference>
<dbReference type="GO" id="GO:0006782">
    <property type="term" value="P:protoporphyrinogen IX biosynthetic process"/>
    <property type="evidence" value="ECO:0007669"/>
    <property type="project" value="UniProtKB-UniRule"/>
</dbReference>
<dbReference type="InterPro" id="IPR039793">
    <property type="entry name" value="UROS/Hem4"/>
</dbReference>
<dbReference type="EC" id="4.2.1.75" evidence="3 9"/>
<comment type="pathway">
    <text evidence="1 9">Porphyrin-containing compound metabolism; protoporphyrin-IX biosynthesis; coproporphyrinogen-III from 5-aminolevulinate: step 3/4.</text>
</comment>
<name>A0A9E5MP86_9GAMM</name>
<keyword evidence="12" id="KW-1185">Reference proteome</keyword>
<proteinExistence type="inferred from homology"/>
<comment type="catalytic activity">
    <reaction evidence="8 9">
        <text>hydroxymethylbilane = uroporphyrinogen III + H2O</text>
        <dbReference type="Rhea" id="RHEA:18965"/>
        <dbReference type="ChEBI" id="CHEBI:15377"/>
        <dbReference type="ChEBI" id="CHEBI:57308"/>
        <dbReference type="ChEBI" id="CHEBI:57845"/>
        <dbReference type="EC" id="4.2.1.75"/>
    </reaction>
</comment>
<sequence>MTELSDAALSGVRVLITRPQAQADQWQQLLQAAGAQTVRVPLLEIVPVEASQKDACQAIKNIVMDVSRYQHGIFVSQNAARYGLDWLEQYWPQMPLGLQFYAVGSATANYLQRAGYQVTAAGGSMNTEALLALPQLQDLSHQRVVIFRGQGGRPVLAEVLRERGAQVDYCELYQRHFPSAGVVAALDHCRWGTAGDVVSVHSGETLSNWRAIIASRAHQTAADPGRPGDQTDSCSQKPWKQLTLLVPGERVAAQAREWGFTNVVMAENASDACMLSTLADWRAQQPS</sequence>